<feature type="region of interest" description="Disordered" evidence="11">
    <location>
        <begin position="295"/>
        <end position="325"/>
    </location>
</feature>
<dbReference type="InterPro" id="IPR008979">
    <property type="entry name" value="Galactose-bd-like_sf"/>
</dbReference>
<dbReference type="SUPFAM" id="SSF49785">
    <property type="entry name" value="Galactose-binding domain-like"/>
    <property type="match status" value="1"/>
</dbReference>
<evidence type="ECO:0000256" key="4">
    <source>
        <dbReference type="ARBA" id="ARBA00022729"/>
    </source>
</evidence>
<evidence type="ECO:0000259" key="12">
    <source>
        <dbReference type="PROSITE" id="PS51550"/>
    </source>
</evidence>
<accession>E4XK50</accession>
<dbReference type="Gene3D" id="2.60.40.1770">
    <property type="entry name" value="ephrin a2 ectodomain"/>
    <property type="match status" value="1"/>
</dbReference>
<gene>
    <name evidence="13" type="ORF">GSOID_T00012999001</name>
</gene>
<evidence type="ECO:0000256" key="2">
    <source>
        <dbReference type="ARBA" id="ARBA00004167"/>
    </source>
</evidence>
<evidence type="ECO:0000256" key="7">
    <source>
        <dbReference type="ARBA" id="ARBA00022980"/>
    </source>
</evidence>
<dbReference type="Proteomes" id="UP000001307">
    <property type="component" value="Unassembled WGS sequence"/>
</dbReference>
<dbReference type="GO" id="GO:1990904">
    <property type="term" value="C:ribonucleoprotein complex"/>
    <property type="evidence" value="ECO:0007669"/>
    <property type="project" value="UniProtKB-KW"/>
</dbReference>
<dbReference type="EMBL" id="FN653063">
    <property type="protein sequence ID" value="CBY24826.1"/>
    <property type="molecule type" value="Genomic_DNA"/>
</dbReference>
<dbReference type="GO" id="GO:0005886">
    <property type="term" value="C:plasma membrane"/>
    <property type="evidence" value="ECO:0007669"/>
    <property type="project" value="TreeGrafter"/>
</dbReference>
<keyword evidence="6" id="KW-0067">ATP-binding</keyword>
<evidence type="ECO:0000313" key="14">
    <source>
        <dbReference type="Proteomes" id="UP000001307"/>
    </source>
</evidence>
<comment type="function">
    <text evidence="1">Plays an important role in the elongation step of protein synthesis.</text>
</comment>
<feature type="compositionally biased region" description="Acidic residues" evidence="11">
    <location>
        <begin position="314"/>
        <end position="325"/>
    </location>
</feature>
<comment type="subcellular location">
    <subcellularLocation>
        <location evidence="2">Membrane</location>
        <topology evidence="2">Single-pass membrane protein</topology>
    </subcellularLocation>
</comment>
<evidence type="ECO:0000256" key="10">
    <source>
        <dbReference type="ARBA" id="ARBA00023274"/>
    </source>
</evidence>
<dbReference type="Gene3D" id="2.60.120.260">
    <property type="entry name" value="Galactose-binding domain-like"/>
    <property type="match status" value="1"/>
</dbReference>
<feature type="domain" description="Eph LBD" evidence="12">
    <location>
        <begin position="1"/>
        <end position="90"/>
    </location>
</feature>
<keyword evidence="9" id="KW-0675">Receptor</keyword>
<dbReference type="PANTHER" id="PTHR46877">
    <property type="entry name" value="EPH RECEPTOR A5"/>
    <property type="match status" value="1"/>
</dbReference>
<keyword evidence="5" id="KW-0547">Nucleotide-binding</keyword>
<dbReference type="InParanoid" id="E4XK50"/>
<evidence type="ECO:0000313" key="13">
    <source>
        <dbReference type="EMBL" id="CBY24826.1"/>
    </source>
</evidence>
<dbReference type="GO" id="GO:0005524">
    <property type="term" value="F:ATP binding"/>
    <property type="evidence" value="ECO:0007669"/>
    <property type="project" value="UniProtKB-KW"/>
</dbReference>
<protein>
    <recommendedName>
        <fullName evidence="12">Eph LBD domain-containing protein</fullName>
    </recommendedName>
</protein>
<evidence type="ECO:0000256" key="1">
    <source>
        <dbReference type="ARBA" id="ARBA00003362"/>
    </source>
</evidence>
<evidence type="ECO:0000256" key="6">
    <source>
        <dbReference type="ARBA" id="ARBA00022840"/>
    </source>
</evidence>
<organism evidence="13">
    <name type="scientific">Oikopleura dioica</name>
    <name type="common">Tunicate</name>
    <dbReference type="NCBI Taxonomy" id="34765"/>
    <lineage>
        <taxon>Eukaryota</taxon>
        <taxon>Metazoa</taxon>
        <taxon>Chordata</taxon>
        <taxon>Tunicata</taxon>
        <taxon>Appendicularia</taxon>
        <taxon>Copelata</taxon>
        <taxon>Oikopleuridae</taxon>
        <taxon>Oikopleura</taxon>
    </lineage>
</organism>
<dbReference type="PANTHER" id="PTHR46877:SF15">
    <property type="entry name" value="EPHRIN TYPE-B RECEPTOR 6"/>
    <property type="match status" value="1"/>
</dbReference>
<keyword evidence="8" id="KW-0472">Membrane</keyword>
<keyword evidence="10" id="KW-0687">Ribonucleoprotein</keyword>
<dbReference type="GO" id="GO:0030425">
    <property type="term" value="C:dendrite"/>
    <property type="evidence" value="ECO:0007669"/>
    <property type="project" value="TreeGrafter"/>
</dbReference>
<evidence type="ECO:0000256" key="9">
    <source>
        <dbReference type="ARBA" id="ARBA00023170"/>
    </source>
</evidence>
<dbReference type="InterPro" id="IPR050449">
    <property type="entry name" value="Ephrin_rcpt_TKs"/>
</dbReference>
<reference evidence="13" key="1">
    <citation type="journal article" date="2010" name="Science">
        <title>Plasticity of animal genome architecture unmasked by rapid evolution of a pelagic tunicate.</title>
        <authorList>
            <person name="Denoeud F."/>
            <person name="Henriet S."/>
            <person name="Mungpakdee S."/>
            <person name="Aury J.M."/>
            <person name="Da Silva C."/>
            <person name="Brinkmann H."/>
            <person name="Mikhaleva J."/>
            <person name="Olsen L.C."/>
            <person name="Jubin C."/>
            <person name="Canestro C."/>
            <person name="Bouquet J.M."/>
            <person name="Danks G."/>
            <person name="Poulain J."/>
            <person name="Campsteijn C."/>
            <person name="Adamski M."/>
            <person name="Cross I."/>
            <person name="Yadetie F."/>
            <person name="Muffato M."/>
            <person name="Louis A."/>
            <person name="Butcher S."/>
            <person name="Tsagkogeorga G."/>
            <person name="Konrad A."/>
            <person name="Singh S."/>
            <person name="Jensen M.F."/>
            <person name="Cong E.H."/>
            <person name="Eikeseth-Otteraa H."/>
            <person name="Noel B."/>
            <person name="Anthouard V."/>
            <person name="Porcel B.M."/>
            <person name="Kachouri-Lafond R."/>
            <person name="Nishino A."/>
            <person name="Ugolini M."/>
            <person name="Chourrout P."/>
            <person name="Nishida H."/>
            <person name="Aasland R."/>
            <person name="Huzurbazar S."/>
            <person name="Westhof E."/>
            <person name="Delsuc F."/>
            <person name="Lehrach H."/>
            <person name="Reinhardt R."/>
            <person name="Weissenbach J."/>
            <person name="Roy S.W."/>
            <person name="Artiguenave F."/>
            <person name="Postlethwait J.H."/>
            <person name="Manak J.R."/>
            <person name="Thompson E.M."/>
            <person name="Jaillon O."/>
            <person name="Du Pasquier L."/>
            <person name="Boudinot P."/>
            <person name="Liberles D.A."/>
            <person name="Volff J.N."/>
            <person name="Philippe H."/>
            <person name="Lenhard B."/>
            <person name="Roest Crollius H."/>
            <person name="Wincker P."/>
            <person name="Chourrout D."/>
        </authorList>
    </citation>
    <scope>NUCLEOTIDE SEQUENCE [LARGE SCALE GENOMIC DNA]</scope>
</reference>
<dbReference type="AlphaFoldDB" id="E4XK50"/>
<evidence type="ECO:0000256" key="5">
    <source>
        <dbReference type="ARBA" id="ARBA00022741"/>
    </source>
</evidence>
<evidence type="ECO:0000256" key="8">
    <source>
        <dbReference type="ARBA" id="ARBA00023136"/>
    </source>
</evidence>
<dbReference type="GO" id="GO:0005005">
    <property type="term" value="F:transmembrane-ephrin receptor activity"/>
    <property type="evidence" value="ECO:0007669"/>
    <property type="project" value="TreeGrafter"/>
</dbReference>
<keyword evidence="4" id="KW-0732">Signal</keyword>
<proteinExistence type="inferred from homology"/>
<feature type="compositionally biased region" description="Polar residues" evidence="11">
    <location>
        <begin position="295"/>
        <end position="310"/>
    </location>
</feature>
<dbReference type="InterPro" id="IPR038716">
    <property type="entry name" value="P1/P2_N_sf"/>
</dbReference>
<evidence type="ECO:0000256" key="11">
    <source>
        <dbReference type="SAM" id="MobiDB-lite"/>
    </source>
</evidence>
<dbReference type="Pfam" id="PF01404">
    <property type="entry name" value="Ephrin_lbd"/>
    <property type="match status" value="1"/>
</dbReference>
<keyword evidence="7" id="KW-0689">Ribosomal protein</keyword>
<dbReference type="Pfam" id="PF25599">
    <property type="entry name" value="Ephrin_CRD"/>
    <property type="match status" value="1"/>
</dbReference>
<dbReference type="InterPro" id="IPR001090">
    <property type="entry name" value="Ephrin_rcpt_lig-bd_dom"/>
</dbReference>
<dbReference type="GO" id="GO:0005840">
    <property type="term" value="C:ribosome"/>
    <property type="evidence" value="ECO:0007669"/>
    <property type="project" value="UniProtKB-KW"/>
</dbReference>
<keyword evidence="14" id="KW-1185">Reference proteome</keyword>
<comment type="similarity">
    <text evidence="3">Belongs to the eukaryotic ribosomal protein P1/P2 family.</text>
</comment>
<dbReference type="OrthoDB" id="5990031at2759"/>
<dbReference type="Gene3D" id="1.10.10.1410">
    <property type="match status" value="1"/>
</dbReference>
<name>E4XK50_OIKDI</name>
<dbReference type="GO" id="GO:0007411">
    <property type="term" value="P:axon guidance"/>
    <property type="evidence" value="ECO:0007669"/>
    <property type="project" value="TreeGrafter"/>
</dbReference>
<sequence>MSGSFCREKFSILMSQSTSTDRPRIAPSTLDMSNWTIVDTVASTEDITVEQINIGNLFGNGIFIAFVNTGACMELSHVKVSYKFCPAVVADFAEFDRTHTGATAASIINQEGVCVENAIQNGGKPSYHCGSDGFWRLSSASCACESGFQGDVDSQECSGGKKRTIRKCQTQRVSSYDGFEGVKSSQIDDEFVYNELEDVPSNLTMVDLDAEFENIDMAEGLTKSVRFAPPQVSEAALGYISLILADGDCEINAVNIDALLQSVGLIVENEIIDAFAHSTKSLDVKFLINRMADSQASSSTHRELPTSSPNMEEDKVEDNEELEEL</sequence>
<dbReference type="PROSITE" id="PS51550">
    <property type="entry name" value="EPH_LBD"/>
    <property type="match status" value="1"/>
</dbReference>
<evidence type="ECO:0000256" key="3">
    <source>
        <dbReference type="ARBA" id="ARBA00005436"/>
    </source>
</evidence>